<evidence type="ECO:0000313" key="2">
    <source>
        <dbReference type="EMBL" id="GIQ90569.1"/>
    </source>
</evidence>
<organism evidence="2 3">
    <name type="scientific">Kipferlia bialata</name>
    <dbReference type="NCBI Taxonomy" id="797122"/>
    <lineage>
        <taxon>Eukaryota</taxon>
        <taxon>Metamonada</taxon>
        <taxon>Carpediemonas-like organisms</taxon>
        <taxon>Kipferlia</taxon>
    </lineage>
</organism>
<dbReference type="Proteomes" id="UP000265618">
    <property type="component" value="Unassembled WGS sequence"/>
</dbReference>
<dbReference type="EMBL" id="BDIP01006346">
    <property type="protein sequence ID" value="GIQ90569.1"/>
    <property type="molecule type" value="Genomic_DNA"/>
</dbReference>
<reference evidence="2 3" key="1">
    <citation type="journal article" date="2018" name="PLoS ONE">
        <title>The draft genome of Kipferlia bialata reveals reductive genome evolution in fornicate parasites.</title>
        <authorList>
            <person name="Tanifuji G."/>
            <person name="Takabayashi S."/>
            <person name="Kume K."/>
            <person name="Takagi M."/>
            <person name="Nakayama T."/>
            <person name="Kamikawa R."/>
            <person name="Inagaki Y."/>
            <person name="Hashimoto T."/>
        </authorList>
    </citation>
    <scope>NUCLEOTIDE SEQUENCE [LARGE SCALE GENOMIC DNA]</scope>
    <source>
        <strain evidence="2">NY0173</strain>
    </source>
</reference>
<protein>
    <submittedName>
        <fullName evidence="2">Uncharacterized protein</fullName>
    </submittedName>
</protein>
<evidence type="ECO:0000313" key="3">
    <source>
        <dbReference type="Proteomes" id="UP000265618"/>
    </source>
</evidence>
<feature type="non-terminal residue" evidence="2">
    <location>
        <position position="1"/>
    </location>
</feature>
<dbReference type="AlphaFoldDB" id="A0A9K3GNS8"/>
<sequence>GHVVTAVFRGHVVTAVFRVPLPKRQKKQAYCSFVRTKRRRRKDPARGDGLKAGAGDDTSHGIPQLTRHPVGNMAIS</sequence>
<feature type="region of interest" description="Disordered" evidence="1">
    <location>
        <begin position="35"/>
        <end position="76"/>
    </location>
</feature>
<evidence type="ECO:0000256" key="1">
    <source>
        <dbReference type="SAM" id="MobiDB-lite"/>
    </source>
</evidence>
<name>A0A9K3GNS8_9EUKA</name>
<gene>
    <name evidence="2" type="ORF">KIPB_013410</name>
</gene>
<keyword evidence="3" id="KW-1185">Reference proteome</keyword>
<proteinExistence type="predicted"/>
<accession>A0A9K3GNS8</accession>
<comment type="caution">
    <text evidence="2">The sequence shown here is derived from an EMBL/GenBank/DDBJ whole genome shotgun (WGS) entry which is preliminary data.</text>
</comment>